<name>A0A7G5GR66_9BACT</name>
<dbReference type="KEGG" id="sfol:H3H32_25835"/>
<accession>A0A7G5GR66</accession>
<evidence type="ECO:0008006" key="3">
    <source>
        <dbReference type="Google" id="ProtNLM"/>
    </source>
</evidence>
<dbReference type="EMBL" id="CP059732">
    <property type="protein sequence ID" value="QMW01358.1"/>
    <property type="molecule type" value="Genomic_DNA"/>
</dbReference>
<dbReference type="RefSeq" id="WP_182458640.1">
    <property type="nucleotide sequence ID" value="NZ_CP059732.1"/>
</dbReference>
<organism evidence="1 2">
    <name type="scientific">Spirosoma foliorum</name>
    <dbReference type="NCBI Taxonomy" id="2710596"/>
    <lineage>
        <taxon>Bacteria</taxon>
        <taxon>Pseudomonadati</taxon>
        <taxon>Bacteroidota</taxon>
        <taxon>Cytophagia</taxon>
        <taxon>Cytophagales</taxon>
        <taxon>Cytophagaceae</taxon>
        <taxon>Spirosoma</taxon>
    </lineage>
</organism>
<keyword evidence="2" id="KW-1185">Reference proteome</keyword>
<protein>
    <recommendedName>
        <fullName evidence="3">Prevent-host-death family protein</fullName>
    </recommendedName>
</protein>
<sequence length="59" mass="7000">MTKTIVQESLEKMPDEFPVEELIERLLFVQNVQEGLLQSERGETVPLDEVRQRLRKWST</sequence>
<gene>
    <name evidence="1" type="ORF">H3H32_25835</name>
</gene>
<evidence type="ECO:0000313" key="2">
    <source>
        <dbReference type="Proteomes" id="UP000515369"/>
    </source>
</evidence>
<reference evidence="1 2" key="1">
    <citation type="submission" date="2020-07" db="EMBL/GenBank/DDBJ databases">
        <title>Spirosoma foliorum sp. nov., isolated from the leaves on the Nejang mountain Korea, Republic of.</title>
        <authorList>
            <person name="Ho H."/>
            <person name="Lee Y.-J."/>
            <person name="Nurcahyanto D.-A."/>
            <person name="Kim S.-G."/>
        </authorList>
    </citation>
    <scope>NUCLEOTIDE SEQUENCE [LARGE SCALE GENOMIC DNA]</scope>
    <source>
        <strain evidence="1 2">PL0136</strain>
    </source>
</reference>
<proteinExistence type="predicted"/>
<dbReference type="Proteomes" id="UP000515369">
    <property type="component" value="Chromosome"/>
</dbReference>
<evidence type="ECO:0000313" key="1">
    <source>
        <dbReference type="EMBL" id="QMW01358.1"/>
    </source>
</evidence>
<dbReference type="AlphaFoldDB" id="A0A7G5GR66"/>